<accession>A0A0F9E1Z8</accession>
<organism evidence="1">
    <name type="scientific">marine sediment metagenome</name>
    <dbReference type="NCBI Taxonomy" id="412755"/>
    <lineage>
        <taxon>unclassified sequences</taxon>
        <taxon>metagenomes</taxon>
        <taxon>ecological metagenomes</taxon>
    </lineage>
</organism>
<proteinExistence type="predicted"/>
<sequence>MVVVKKIFDVDSGGIGRPDYSPKVVTSATEDEQLNISVTATDSSDSFAQIVLAILIYNDGPNAVFYKRDAVATTSNYKMPAKTWASFDVPMTTPHFICASGETATVFAVGVF</sequence>
<dbReference type="EMBL" id="LAZR01026668">
    <property type="protein sequence ID" value="KKL68009.1"/>
    <property type="molecule type" value="Genomic_DNA"/>
</dbReference>
<gene>
    <name evidence="1" type="ORF">LCGC14_2129270</name>
</gene>
<evidence type="ECO:0000313" key="1">
    <source>
        <dbReference type="EMBL" id="KKL68009.1"/>
    </source>
</evidence>
<name>A0A0F9E1Z8_9ZZZZ</name>
<protein>
    <submittedName>
        <fullName evidence="1">Uncharacterized protein</fullName>
    </submittedName>
</protein>
<comment type="caution">
    <text evidence="1">The sequence shown here is derived from an EMBL/GenBank/DDBJ whole genome shotgun (WGS) entry which is preliminary data.</text>
</comment>
<dbReference type="AlphaFoldDB" id="A0A0F9E1Z8"/>
<reference evidence="1" key="1">
    <citation type="journal article" date="2015" name="Nature">
        <title>Complex archaea that bridge the gap between prokaryotes and eukaryotes.</title>
        <authorList>
            <person name="Spang A."/>
            <person name="Saw J.H."/>
            <person name="Jorgensen S.L."/>
            <person name="Zaremba-Niedzwiedzka K."/>
            <person name="Martijn J."/>
            <person name="Lind A.E."/>
            <person name="van Eijk R."/>
            <person name="Schleper C."/>
            <person name="Guy L."/>
            <person name="Ettema T.J."/>
        </authorList>
    </citation>
    <scope>NUCLEOTIDE SEQUENCE</scope>
</reference>